<organism evidence="2 3">
    <name type="scientific">Collybiopsis confluens</name>
    <dbReference type="NCBI Taxonomy" id="2823264"/>
    <lineage>
        <taxon>Eukaryota</taxon>
        <taxon>Fungi</taxon>
        <taxon>Dikarya</taxon>
        <taxon>Basidiomycota</taxon>
        <taxon>Agaricomycotina</taxon>
        <taxon>Agaricomycetes</taxon>
        <taxon>Agaricomycetidae</taxon>
        <taxon>Agaricales</taxon>
        <taxon>Marasmiineae</taxon>
        <taxon>Omphalotaceae</taxon>
        <taxon>Collybiopsis</taxon>
    </lineage>
</organism>
<dbReference type="InterPro" id="IPR006073">
    <property type="entry name" value="GTP-bd"/>
</dbReference>
<evidence type="ECO:0000313" key="2">
    <source>
        <dbReference type="EMBL" id="KAF5347648.1"/>
    </source>
</evidence>
<dbReference type="CDD" id="cd00882">
    <property type="entry name" value="Ras_like_GTPase"/>
    <property type="match status" value="1"/>
</dbReference>
<dbReference type="InterPro" id="IPR008144">
    <property type="entry name" value="Guanylate_kin-like_dom"/>
</dbReference>
<dbReference type="Gene3D" id="3.40.50.300">
    <property type="entry name" value="P-loop containing nucleotide triphosphate hydrolases"/>
    <property type="match status" value="1"/>
</dbReference>
<dbReference type="EMBL" id="JAACJN010000333">
    <property type="protein sequence ID" value="KAF5347648.1"/>
    <property type="molecule type" value="Genomic_DNA"/>
</dbReference>
<dbReference type="Pfam" id="PF01926">
    <property type="entry name" value="MMR_HSR1"/>
    <property type="match status" value="1"/>
</dbReference>
<dbReference type="Proteomes" id="UP000518752">
    <property type="component" value="Unassembled WGS sequence"/>
</dbReference>
<dbReference type="AlphaFoldDB" id="A0A8H5CV61"/>
<dbReference type="SUPFAM" id="SSF52540">
    <property type="entry name" value="P-loop containing nucleoside triphosphate hydrolases"/>
    <property type="match status" value="1"/>
</dbReference>
<dbReference type="OrthoDB" id="8954335at2759"/>
<comment type="caution">
    <text evidence="2">The sequence shown here is derived from an EMBL/GenBank/DDBJ whole genome shotgun (WGS) entry which is preliminary data.</text>
</comment>
<sequence>MSRPIIIMGASGTGKTTFVNILTNSDLPVGSTLEPCTQEIQLSRPFEVHGHNFHFIDTPGDENSDTLKSLVDFLADLYKSRITVAGVFYFQSISSPRVTGFNRRSMRVFEDLCGEQAMKKVTIVITGSDSSSEMPREIELRESPHFFRAAIDEGARYFRFDGTMECARDIVLQAVDVQDTEGEHDAVLKIQDELVNAGRNFSETAVAEYLEADLIEIMRAHEEVVDKLRVTDRERAEIAGSLSIQLETGKADFEEILADFEELARDTAELYAQELTVTQCLILFTMYLLGYWLL</sequence>
<dbReference type="InterPro" id="IPR027417">
    <property type="entry name" value="P-loop_NTPase"/>
</dbReference>
<gene>
    <name evidence="2" type="ORF">D9757_013359</name>
</gene>
<proteinExistence type="predicted"/>
<keyword evidence="3" id="KW-1185">Reference proteome</keyword>
<name>A0A8H5CV61_9AGAR</name>
<reference evidence="2 3" key="1">
    <citation type="journal article" date="2020" name="ISME J.">
        <title>Uncovering the hidden diversity of litter-decomposition mechanisms in mushroom-forming fungi.</title>
        <authorList>
            <person name="Floudas D."/>
            <person name="Bentzer J."/>
            <person name="Ahren D."/>
            <person name="Johansson T."/>
            <person name="Persson P."/>
            <person name="Tunlid A."/>
        </authorList>
    </citation>
    <scope>NUCLEOTIDE SEQUENCE [LARGE SCALE GENOMIC DNA]</scope>
    <source>
        <strain evidence="2 3">CBS 406.79</strain>
    </source>
</reference>
<evidence type="ECO:0000313" key="3">
    <source>
        <dbReference type="Proteomes" id="UP000518752"/>
    </source>
</evidence>
<dbReference type="PROSITE" id="PS50052">
    <property type="entry name" value="GUANYLATE_KINASE_2"/>
    <property type="match status" value="1"/>
</dbReference>
<feature type="domain" description="Guanylate kinase-like" evidence="1">
    <location>
        <begin position="2"/>
        <end position="222"/>
    </location>
</feature>
<accession>A0A8H5CV61</accession>
<protein>
    <recommendedName>
        <fullName evidence="1">Guanylate kinase-like domain-containing protein</fullName>
    </recommendedName>
</protein>
<evidence type="ECO:0000259" key="1">
    <source>
        <dbReference type="PROSITE" id="PS50052"/>
    </source>
</evidence>
<dbReference type="GO" id="GO:0005525">
    <property type="term" value="F:GTP binding"/>
    <property type="evidence" value="ECO:0007669"/>
    <property type="project" value="InterPro"/>
</dbReference>